<accession>A0A1M4WFR8</accession>
<comment type="similarity">
    <text evidence="3 10">Belongs to the class II aldolase/RraA-like family.</text>
</comment>
<name>A0A1M4WFR8_9SPHI</name>
<evidence type="ECO:0000256" key="5">
    <source>
        <dbReference type="ARBA" id="ARBA00022723"/>
    </source>
</evidence>
<dbReference type="InterPro" id="IPR036704">
    <property type="entry name" value="RraA/RraA-like_sf"/>
</dbReference>
<evidence type="ECO:0000256" key="3">
    <source>
        <dbReference type="ARBA" id="ARBA00008621"/>
    </source>
</evidence>
<dbReference type="Proteomes" id="UP000184287">
    <property type="component" value="Unassembled WGS sequence"/>
</dbReference>
<dbReference type="NCBIfam" id="TIGR01935">
    <property type="entry name" value="NOT-MenG"/>
    <property type="match status" value="1"/>
</dbReference>
<evidence type="ECO:0000256" key="2">
    <source>
        <dbReference type="ARBA" id="ARBA00001968"/>
    </source>
</evidence>
<dbReference type="GO" id="GO:0047443">
    <property type="term" value="F:4-hydroxy-4-methyl-2-oxoglutarate aldolase activity"/>
    <property type="evidence" value="ECO:0007669"/>
    <property type="project" value="UniProtKB-EC"/>
</dbReference>
<comment type="function">
    <text evidence="7 10">Catalyzes the aldol cleavage of 4-hydroxy-4-methyl-2-oxoglutarate (HMG) into 2 molecules of pyruvate. Also contains a secondary oxaloacetate (OAA) decarboxylase activity due to the common pyruvate enolate transition state formed following C-C bond cleavage in the retro-aldol and decarboxylation reactions.</text>
</comment>
<keyword evidence="5 9" id="KW-0479">Metal-binding</keyword>
<evidence type="ECO:0000256" key="9">
    <source>
        <dbReference type="PIRSR" id="PIRSR605493-1"/>
    </source>
</evidence>
<evidence type="ECO:0000256" key="8">
    <source>
        <dbReference type="ARBA" id="ARBA00047973"/>
    </source>
</evidence>
<evidence type="ECO:0000256" key="10">
    <source>
        <dbReference type="RuleBase" id="RU004338"/>
    </source>
</evidence>
<dbReference type="EC" id="4.1.3.17" evidence="10"/>
<dbReference type="InterPro" id="IPR005493">
    <property type="entry name" value="RraA/RraA-like"/>
</dbReference>
<evidence type="ECO:0000256" key="1">
    <source>
        <dbReference type="ARBA" id="ARBA00001342"/>
    </source>
</evidence>
<dbReference type="PANTHER" id="PTHR33254">
    <property type="entry name" value="4-HYDROXY-4-METHYL-2-OXOGLUTARATE ALDOLASE 3-RELATED"/>
    <property type="match status" value="1"/>
</dbReference>
<dbReference type="GO" id="GO:0008948">
    <property type="term" value="F:oxaloacetate decarboxylase activity"/>
    <property type="evidence" value="ECO:0007669"/>
    <property type="project" value="UniProtKB-EC"/>
</dbReference>
<dbReference type="EC" id="4.1.1.112" evidence="10"/>
<evidence type="ECO:0000256" key="6">
    <source>
        <dbReference type="ARBA" id="ARBA00023239"/>
    </source>
</evidence>
<dbReference type="AlphaFoldDB" id="A0A1M4WFR8"/>
<keyword evidence="12" id="KW-1185">Reference proteome</keyword>
<comment type="catalytic activity">
    <reaction evidence="1 10">
        <text>4-hydroxy-4-methyl-2-oxoglutarate = 2 pyruvate</text>
        <dbReference type="Rhea" id="RHEA:22748"/>
        <dbReference type="ChEBI" id="CHEBI:15361"/>
        <dbReference type="ChEBI" id="CHEBI:58276"/>
        <dbReference type="EC" id="4.1.3.17"/>
    </reaction>
</comment>
<comment type="cofactor">
    <cofactor evidence="9">
        <name>Mg(2+)</name>
        <dbReference type="ChEBI" id="CHEBI:18420"/>
    </cofactor>
</comment>
<dbReference type="STRING" id="288992.SAMN04488522_1011254"/>
<dbReference type="GO" id="GO:0046872">
    <property type="term" value="F:metal ion binding"/>
    <property type="evidence" value="ECO:0007669"/>
    <property type="project" value="UniProtKB-KW"/>
</dbReference>
<comment type="cofactor">
    <cofactor evidence="2 10">
        <name>a divalent metal cation</name>
        <dbReference type="ChEBI" id="CHEBI:60240"/>
    </cofactor>
</comment>
<comment type="catalytic activity">
    <reaction evidence="8 10">
        <text>oxaloacetate + H(+) = pyruvate + CO2</text>
        <dbReference type="Rhea" id="RHEA:15641"/>
        <dbReference type="ChEBI" id="CHEBI:15361"/>
        <dbReference type="ChEBI" id="CHEBI:15378"/>
        <dbReference type="ChEBI" id="CHEBI:16452"/>
        <dbReference type="ChEBI" id="CHEBI:16526"/>
        <dbReference type="EC" id="4.1.1.112"/>
    </reaction>
</comment>
<keyword evidence="9" id="KW-0460">Magnesium</keyword>
<organism evidence="11 12">
    <name type="scientific">Pedobacter caeni</name>
    <dbReference type="NCBI Taxonomy" id="288992"/>
    <lineage>
        <taxon>Bacteria</taxon>
        <taxon>Pseudomonadati</taxon>
        <taxon>Bacteroidota</taxon>
        <taxon>Sphingobacteriia</taxon>
        <taxon>Sphingobacteriales</taxon>
        <taxon>Sphingobacteriaceae</taxon>
        <taxon>Pedobacter</taxon>
    </lineage>
</organism>
<dbReference type="SUPFAM" id="SSF89562">
    <property type="entry name" value="RraA-like"/>
    <property type="match status" value="1"/>
</dbReference>
<evidence type="ECO:0000313" key="12">
    <source>
        <dbReference type="Proteomes" id="UP000184287"/>
    </source>
</evidence>
<gene>
    <name evidence="11" type="ORF">SAMN04488522_1011254</name>
</gene>
<comment type="subunit">
    <text evidence="4 10">Homotrimer.</text>
</comment>
<dbReference type="PANTHER" id="PTHR33254:SF4">
    <property type="entry name" value="4-HYDROXY-4-METHYL-2-OXOGLUTARATE ALDOLASE 3-RELATED"/>
    <property type="match status" value="1"/>
</dbReference>
<sequence length="160" mass="17255">MKIETTDLCDKFSDEISVALPIGLKDFGGTKAFHGEIVTVKCLENNPFVRQTLEKEGMGKVLVVDGGGSKKCALMGDNIAELAISNHWNGIVIYGCIRDSVAVSKLPVGLKALDVIPLKSGKKNEGDVGVIVNFANIDFIPGHFVYADEDGIIVSKRRLH</sequence>
<dbReference type="GO" id="GO:0051252">
    <property type="term" value="P:regulation of RNA metabolic process"/>
    <property type="evidence" value="ECO:0007669"/>
    <property type="project" value="InterPro"/>
</dbReference>
<dbReference type="Gene3D" id="3.50.30.40">
    <property type="entry name" value="Ribonuclease E inhibitor RraA/RraA-like"/>
    <property type="match status" value="1"/>
</dbReference>
<feature type="binding site" evidence="9">
    <location>
        <begin position="76"/>
        <end position="79"/>
    </location>
    <ligand>
        <name>substrate</name>
    </ligand>
</feature>
<proteinExistence type="inferred from homology"/>
<dbReference type="OrthoDB" id="9784786at2"/>
<dbReference type="EMBL" id="FQUQ01000001">
    <property type="protein sequence ID" value="SHE80076.1"/>
    <property type="molecule type" value="Genomic_DNA"/>
</dbReference>
<dbReference type="InterPro" id="IPR010203">
    <property type="entry name" value="RraA"/>
</dbReference>
<dbReference type="Pfam" id="PF03737">
    <property type="entry name" value="RraA-like"/>
    <property type="match status" value="1"/>
</dbReference>
<reference evidence="12" key="1">
    <citation type="submission" date="2016-11" db="EMBL/GenBank/DDBJ databases">
        <authorList>
            <person name="Varghese N."/>
            <person name="Submissions S."/>
        </authorList>
    </citation>
    <scope>NUCLEOTIDE SEQUENCE [LARGE SCALE GENOMIC DNA]</scope>
    <source>
        <strain evidence="12">DSM 16990</strain>
    </source>
</reference>
<evidence type="ECO:0000256" key="7">
    <source>
        <dbReference type="ARBA" id="ARBA00025046"/>
    </source>
</evidence>
<evidence type="ECO:0000256" key="4">
    <source>
        <dbReference type="ARBA" id="ARBA00011233"/>
    </source>
</evidence>
<protein>
    <recommendedName>
        <fullName evidence="10">4-hydroxy-4-methyl-2-oxoglutarate aldolase</fullName>
        <shortName evidence="10">HMG aldolase</shortName>
        <ecNumber evidence="10">4.1.1.112</ecNumber>
        <ecNumber evidence="10">4.1.3.17</ecNumber>
    </recommendedName>
    <alternativeName>
        <fullName evidence="10">Oxaloacetate decarboxylase</fullName>
    </alternativeName>
</protein>
<dbReference type="CDD" id="cd16841">
    <property type="entry name" value="RraA_family"/>
    <property type="match status" value="1"/>
</dbReference>
<feature type="binding site" evidence="9">
    <location>
        <position position="99"/>
    </location>
    <ligand>
        <name>Mg(2+)</name>
        <dbReference type="ChEBI" id="CHEBI:18420"/>
    </ligand>
</feature>
<dbReference type="NCBIfam" id="NF006875">
    <property type="entry name" value="PRK09372.1"/>
    <property type="match status" value="1"/>
</dbReference>
<feature type="binding site" evidence="9">
    <location>
        <position position="98"/>
    </location>
    <ligand>
        <name>substrate</name>
    </ligand>
</feature>
<keyword evidence="6 10" id="KW-0456">Lyase</keyword>
<dbReference type="RefSeq" id="WP_073228738.1">
    <property type="nucleotide sequence ID" value="NZ_FQUQ01000001.1"/>
</dbReference>
<evidence type="ECO:0000313" key="11">
    <source>
        <dbReference type="EMBL" id="SHE80076.1"/>
    </source>
</evidence>
<dbReference type="GO" id="GO:0008428">
    <property type="term" value="F:ribonuclease inhibitor activity"/>
    <property type="evidence" value="ECO:0007669"/>
    <property type="project" value="InterPro"/>
</dbReference>